<protein>
    <recommendedName>
        <fullName evidence="4">DUF3618 domain-containing protein</fullName>
    </recommendedName>
</protein>
<dbReference type="AlphaFoldDB" id="I0IFD8"/>
<feature type="region of interest" description="Disordered" evidence="1">
    <location>
        <begin position="57"/>
        <end position="99"/>
    </location>
</feature>
<reference evidence="2 3" key="1">
    <citation type="submission" date="2012-02" db="EMBL/GenBank/DDBJ databases">
        <title>Complete genome sequence of Phycisphaera mikurensis NBRC 102666.</title>
        <authorList>
            <person name="Ankai A."/>
            <person name="Hosoyama A."/>
            <person name="Terui Y."/>
            <person name="Sekine M."/>
            <person name="Fukai R."/>
            <person name="Kato Y."/>
            <person name="Nakamura S."/>
            <person name="Yamada-Narita S."/>
            <person name="Kawakoshi A."/>
            <person name="Fukunaga Y."/>
            <person name="Yamazaki S."/>
            <person name="Fujita N."/>
        </authorList>
    </citation>
    <scope>NUCLEOTIDE SEQUENCE [LARGE SCALE GENOMIC DNA]</scope>
    <source>
        <strain evidence="3">NBRC 102666 / KCTC 22515 / FYK2301M01</strain>
    </source>
</reference>
<proteinExistence type="predicted"/>
<evidence type="ECO:0000313" key="2">
    <source>
        <dbReference type="EMBL" id="BAM03976.1"/>
    </source>
</evidence>
<dbReference type="KEGG" id="phm:PSMK_18170"/>
<dbReference type="STRING" id="1142394.PSMK_18170"/>
<sequence>MTPHDPDYQNPRTADAAVPAYAADDRSPQEIDRDLRATRARIDRHLDELTRRANPINLAKSLLGGSSKRGGAGAGGLGGTPGSDRSDDGDAADGGDGESTFAEVRDAVVDKARRNPIGLALIAGGLAWSLLVEDDRAVLGRAREGYHAARDRAAGAMGGDDENTIRRGRRVAVAGSAHPMMPSGRSTTGAYAVGGSGSSSSDDDGGPGVADRLKSAASAAGSRASSGADAAGNAASGFASSVGDAASGAAETVSDAASSIGGFLGSAASRLRTRGSSGVQAAGDTGSRVVGRGGDAGSRLVEAAKANPLLAAGVAAGLGLLLGSLVPETQAEDELFGEKADELKGSARERAQEAAEQAKQKAMDAGERVKEEALDAGSRLADAATDAKEDLVHAASEELQNASEKAQDAVDEAVPPPSETEGKIDAAADRADDAAAEASQKADDAVGGEKKD</sequence>
<accession>I0IFD8</accession>
<feature type="compositionally biased region" description="Basic and acidic residues" evidence="1">
    <location>
        <begin position="385"/>
        <end position="396"/>
    </location>
</feature>
<dbReference type="Proteomes" id="UP000007881">
    <property type="component" value="Chromosome"/>
</dbReference>
<dbReference type="InterPro" id="IPR022062">
    <property type="entry name" value="DUF3618"/>
</dbReference>
<dbReference type="Gene3D" id="1.10.287.700">
    <property type="entry name" value="Helix hairpin bin"/>
    <property type="match status" value="1"/>
</dbReference>
<feature type="compositionally biased region" description="Basic and acidic residues" evidence="1">
    <location>
        <begin position="420"/>
        <end position="433"/>
    </location>
</feature>
<evidence type="ECO:0008006" key="4">
    <source>
        <dbReference type="Google" id="ProtNLM"/>
    </source>
</evidence>
<feature type="compositionally biased region" description="Basic and acidic residues" evidence="1">
    <location>
        <begin position="336"/>
        <end position="373"/>
    </location>
</feature>
<keyword evidence="3" id="KW-1185">Reference proteome</keyword>
<gene>
    <name evidence="2" type="ordered locus">PSMK_18170</name>
</gene>
<feature type="compositionally biased region" description="Acidic residues" evidence="1">
    <location>
        <begin position="87"/>
        <end position="96"/>
    </location>
</feature>
<name>I0IFD8_PHYMF</name>
<dbReference type="Pfam" id="PF12277">
    <property type="entry name" value="DUF3618"/>
    <property type="match status" value="1"/>
</dbReference>
<feature type="region of interest" description="Disordered" evidence="1">
    <location>
        <begin position="174"/>
        <end position="214"/>
    </location>
</feature>
<dbReference type="HOGENOM" id="CLU_605277_0_0_0"/>
<feature type="compositionally biased region" description="Basic and acidic residues" evidence="1">
    <location>
        <begin position="440"/>
        <end position="452"/>
    </location>
</feature>
<dbReference type="PANTHER" id="PTHR47372">
    <property type="entry name" value="DAUER UP-REGULATED-RELATED"/>
    <property type="match status" value="1"/>
</dbReference>
<evidence type="ECO:0000256" key="1">
    <source>
        <dbReference type="SAM" id="MobiDB-lite"/>
    </source>
</evidence>
<feature type="region of interest" description="Disordered" evidence="1">
    <location>
        <begin position="272"/>
        <end position="295"/>
    </location>
</feature>
<dbReference type="EMBL" id="AP012338">
    <property type="protein sequence ID" value="BAM03976.1"/>
    <property type="molecule type" value="Genomic_DNA"/>
</dbReference>
<organism evidence="2 3">
    <name type="scientific">Phycisphaera mikurensis (strain NBRC 102666 / KCTC 22515 / FYK2301M01)</name>
    <dbReference type="NCBI Taxonomy" id="1142394"/>
    <lineage>
        <taxon>Bacteria</taxon>
        <taxon>Pseudomonadati</taxon>
        <taxon>Planctomycetota</taxon>
        <taxon>Phycisphaerae</taxon>
        <taxon>Phycisphaerales</taxon>
        <taxon>Phycisphaeraceae</taxon>
        <taxon>Phycisphaera</taxon>
    </lineage>
</organism>
<feature type="compositionally biased region" description="Gly residues" evidence="1">
    <location>
        <begin position="67"/>
        <end position="81"/>
    </location>
</feature>
<feature type="compositionally biased region" description="Basic and acidic residues" evidence="1">
    <location>
        <begin position="23"/>
        <end position="36"/>
    </location>
</feature>
<dbReference type="RefSeq" id="WP_014437194.1">
    <property type="nucleotide sequence ID" value="NC_017080.1"/>
</dbReference>
<feature type="region of interest" description="Disordered" evidence="1">
    <location>
        <begin position="1"/>
        <end position="36"/>
    </location>
</feature>
<feature type="region of interest" description="Disordered" evidence="1">
    <location>
        <begin position="333"/>
        <end position="452"/>
    </location>
</feature>
<evidence type="ECO:0000313" key="3">
    <source>
        <dbReference type="Proteomes" id="UP000007881"/>
    </source>
</evidence>
<dbReference type="PANTHER" id="PTHR47372:SF11">
    <property type="entry name" value="RE19971P"/>
    <property type="match status" value="1"/>
</dbReference>